<reference evidence="3" key="2">
    <citation type="submission" date="2015-01" db="EMBL/GenBank/DDBJ databases">
        <title>Evolutionary Origins and Diversification of the Mycorrhizal Mutualists.</title>
        <authorList>
            <consortium name="DOE Joint Genome Institute"/>
            <consortium name="Mycorrhizal Genomics Consortium"/>
            <person name="Kohler A."/>
            <person name="Kuo A."/>
            <person name="Nagy L.G."/>
            <person name="Floudas D."/>
            <person name="Copeland A."/>
            <person name="Barry K.W."/>
            <person name="Cichocki N."/>
            <person name="Veneault-Fourrey C."/>
            <person name="LaButti K."/>
            <person name="Lindquist E.A."/>
            <person name="Lipzen A."/>
            <person name="Lundell T."/>
            <person name="Morin E."/>
            <person name="Murat C."/>
            <person name="Riley R."/>
            <person name="Ohm R."/>
            <person name="Sun H."/>
            <person name="Tunlid A."/>
            <person name="Henrissat B."/>
            <person name="Grigoriev I.V."/>
            <person name="Hibbett D.S."/>
            <person name="Martin F."/>
        </authorList>
    </citation>
    <scope>NUCLEOTIDE SEQUENCE [LARGE SCALE GENOMIC DNA]</scope>
    <source>
        <strain evidence="3">441</strain>
    </source>
</reference>
<dbReference type="AlphaFoldDB" id="A0A0C9YS70"/>
<dbReference type="InterPro" id="IPR027417">
    <property type="entry name" value="P-loop_NTPase"/>
</dbReference>
<evidence type="ECO:0000313" key="3">
    <source>
        <dbReference type="Proteomes" id="UP000054018"/>
    </source>
</evidence>
<dbReference type="Proteomes" id="UP000054018">
    <property type="component" value="Unassembled WGS sequence"/>
</dbReference>
<feature type="compositionally biased region" description="Low complexity" evidence="1">
    <location>
        <begin position="32"/>
        <end position="47"/>
    </location>
</feature>
<evidence type="ECO:0000313" key="2">
    <source>
        <dbReference type="EMBL" id="KIK16774.1"/>
    </source>
</evidence>
<sequence length="480" mass="52949">MAPKPFRKLLDSFPFANHSRSHRSGMRDADDSTPAPAEPASAVASNPPSGPALVAAEVTAGEGGTSSGAEHHLDPELARKYMANIKRFRILVMGRANAGKTTILQRVCNTTDNPEITDGKGNKIESNIVRGNLERGHHNIEHELVFSSNPGFVFHDSCGFEAGSARQFDEMKSFVVHRAVAGSLKERIHAIWFCIPMTDYHRTVTAAEQKFFNECDTGHVPVMVLLTKTEALHDLAMEELSDDGLTVGEAKEKAVEKERELLERWLAHIKKMLDKCKFPPKAYVPVQKMHEEGADCTRLVECTTNAMNEEGLQRLLVSTQQSSVALCIEYAVKKTLIPKMELGIKDRFMVNVKDLQRELLDWFPNKCSSLAVVDNDASISSLPQNSTLLGKFPTLQSMVGYAIVCLLVFEHAHFLMQQGSGDWKETLTMAVNKCKSSDIQTAISTAVKVAFQQHGNNGAELCETILKLIGENKILNSAAM</sequence>
<evidence type="ECO:0008006" key="4">
    <source>
        <dbReference type="Google" id="ProtNLM"/>
    </source>
</evidence>
<name>A0A0C9YS70_9AGAM</name>
<protein>
    <recommendedName>
        <fullName evidence="4">G domain-containing protein</fullName>
    </recommendedName>
</protein>
<dbReference type="SUPFAM" id="SSF52540">
    <property type="entry name" value="P-loop containing nucleoside triphosphate hydrolases"/>
    <property type="match status" value="1"/>
</dbReference>
<proteinExistence type="predicted"/>
<organism evidence="2 3">
    <name type="scientific">Pisolithus microcarpus 441</name>
    <dbReference type="NCBI Taxonomy" id="765257"/>
    <lineage>
        <taxon>Eukaryota</taxon>
        <taxon>Fungi</taxon>
        <taxon>Dikarya</taxon>
        <taxon>Basidiomycota</taxon>
        <taxon>Agaricomycotina</taxon>
        <taxon>Agaricomycetes</taxon>
        <taxon>Agaricomycetidae</taxon>
        <taxon>Boletales</taxon>
        <taxon>Sclerodermatineae</taxon>
        <taxon>Pisolithaceae</taxon>
        <taxon>Pisolithus</taxon>
    </lineage>
</organism>
<dbReference type="OrthoDB" id="2699470at2759"/>
<reference evidence="2 3" key="1">
    <citation type="submission" date="2014-04" db="EMBL/GenBank/DDBJ databases">
        <authorList>
            <consortium name="DOE Joint Genome Institute"/>
            <person name="Kuo A."/>
            <person name="Kohler A."/>
            <person name="Costa M.D."/>
            <person name="Nagy L.G."/>
            <person name="Floudas D."/>
            <person name="Copeland A."/>
            <person name="Barry K.W."/>
            <person name="Cichocki N."/>
            <person name="Veneault-Fourrey C."/>
            <person name="LaButti K."/>
            <person name="Lindquist E.A."/>
            <person name="Lipzen A."/>
            <person name="Lundell T."/>
            <person name="Morin E."/>
            <person name="Murat C."/>
            <person name="Sun H."/>
            <person name="Tunlid A."/>
            <person name="Henrissat B."/>
            <person name="Grigoriev I.V."/>
            <person name="Hibbett D.S."/>
            <person name="Martin F."/>
            <person name="Nordberg H.P."/>
            <person name="Cantor M.N."/>
            <person name="Hua S.X."/>
        </authorList>
    </citation>
    <scope>NUCLEOTIDE SEQUENCE [LARGE SCALE GENOMIC DNA]</scope>
    <source>
        <strain evidence="2 3">441</strain>
    </source>
</reference>
<dbReference type="STRING" id="765257.A0A0C9YS70"/>
<dbReference type="EMBL" id="KN833847">
    <property type="protein sequence ID" value="KIK16774.1"/>
    <property type="molecule type" value="Genomic_DNA"/>
</dbReference>
<dbReference type="Gene3D" id="3.40.50.300">
    <property type="entry name" value="P-loop containing nucleotide triphosphate hydrolases"/>
    <property type="match status" value="1"/>
</dbReference>
<accession>A0A0C9YS70</accession>
<gene>
    <name evidence="2" type="ORF">PISMIDRAFT_685967</name>
</gene>
<dbReference type="HOGENOM" id="CLU_023805_6_2_1"/>
<keyword evidence="3" id="KW-1185">Reference proteome</keyword>
<evidence type="ECO:0000256" key="1">
    <source>
        <dbReference type="SAM" id="MobiDB-lite"/>
    </source>
</evidence>
<feature type="region of interest" description="Disordered" evidence="1">
    <location>
        <begin position="1"/>
        <end position="52"/>
    </location>
</feature>